<dbReference type="PIRSF" id="PIRSF001221">
    <property type="entry name" value="Amidase_fungi"/>
    <property type="match status" value="1"/>
</dbReference>
<comment type="similarity">
    <text evidence="2">Belongs to the amidase family.</text>
</comment>
<dbReference type="InterPro" id="IPR023631">
    <property type="entry name" value="Amidase_dom"/>
</dbReference>
<dbReference type="EMBL" id="JAGPYM010000007">
    <property type="protein sequence ID" value="KAH6892421.1"/>
    <property type="molecule type" value="Genomic_DNA"/>
</dbReference>
<evidence type="ECO:0000259" key="7">
    <source>
        <dbReference type="Pfam" id="PF01425"/>
    </source>
</evidence>
<evidence type="ECO:0000256" key="2">
    <source>
        <dbReference type="ARBA" id="ARBA00009199"/>
    </source>
</evidence>
<dbReference type="OrthoDB" id="6428749at2759"/>
<dbReference type="GO" id="GO:0004040">
    <property type="term" value="F:amidase activity"/>
    <property type="evidence" value="ECO:0007669"/>
    <property type="project" value="UniProtKB-EC"/>
</dbReference>
<gene>
    <name evidence="8" type="ORF">B0T10DRAFT_537436</name>
</gene>
<reference evidence="8 9" key="1">
    <citation type="journal article" date="2021" name="Nat. Commun.">
        <title>Genetic determinants of endophytism in the Arabidopsis root mycobiome.</title>
        <authorList>
            <person name="Mesny F."/>
            <person name="Miyauchi S."/>
            <person name="Thiergart T."/>
            <person name="Pickel B."/>
            <person name="Atanasova L."/>
            <person name="Karlsson M."/>
            <person name="Huettel B."/>
            <person name="Barry K.W."/>
            <person name="Haridas S."/>
            <person name="Chen C."/>
            <person name="Bauer D."/>
            <person name="Andreopoulos W."/>
            <person name="Pangilinan J."/>
            <person name="LaButti K."/>
            <person name="Riley R."/>
            <person name="Lipzen A."/>
            <person name="Clum A."/>
            <person name="Drula E."/>
            <person name="Henrissat B."/>
            <person name="Kohler A."/>
            <person name="Grigoriev I.V."/>
            <person name="Martin F.M."/>
            <person name="Hacquard S."/>
        </authorList>
    </citation>
    <scope>NUCLEOTIDE SEQUENCE [LARGE SCALE GENOMIC DNA]</scope>
    <source>
        <strain evidence="8 9">MPI-CAGE-CH-0241</strain>
    </source>
</reference>
<name>A0A9P8W7H4_9HYPO</name>
<feature type="domain" description="Amidase" evidence="7">
    <location>
        <begin position="78"/>
        <end position="528"/>
    </location>
</feature>
<dbReference type="EC" id="3.5.1.4" evidence="3"/>
<evidence type="ECO:0000313" key="8">
    <source>
        <dbReference type="EMBL" id="KAH6892421.1"/>
    </source>
</evidence>
<comment type="catalytic activity">
    <reaction evidence="1">
        <text>a monocarboxylic acid amide + H2O = a monocarboxylate + NH4(+)</text>
        <dbReference type="Rhea" id="RHEA:12020"/>
        <dbReference type="ChEBI" id="CHEBI:15377"/>
        <dbReference type="ChEBI" id="CHEBI:28938"/>
        <dbReference type="ChEBI" id="CHEBI:35757"/>
        <dbReference type="ChEBI" id="CHEBI:83628"/>
        <dbReference type="EC" id="3.5.1.4"/>
    </reaction>
</comment>
<dbReference type="PANTHER" id="PTHR46072:SF1">
    <property type="entry name" value="AMIDASE"/>
    <property type="match status" value="1"/>
</dbReference>
<dbReference type="AlphaFoldDB" id="A0A9P8W7H4"/>
<organism evidence="8 9">
    <name type="scientific">Thelonectria olida</name>
    <dbReference type="NCBI Taxonomy" id="1576542"/>
    <lineage>
        <taxon>Eukaryota</taxon>
        <taxon>Fungi</taxon>
        <taxon>Dikarya</taxon>
        <taxon>Ascomycota</taxon>
        <taxon>Pezizomycotina</taxon>
        <taxon>Sordariomycetes</taxon>
        <taxon>Hypocreomycetidae</taxon>
        <taxon>Hypocreales</taxon>
        <taxon>Nectriaceae</taxon>
        <taxon>Thelonectria</taxon>
    </lineage>
</organism>
<feature type="binding site" evidence="6">
    <location>
        <position position="208"/>
    </location>
    <ligand>
        <name>substrate</name>
    </ligand>
</feature>
<sequence length="544" mass="59384">MTWSFQDRAAEKRAKQRALIPPEWRLTDYPPIESVSNVLNYIRTSGSLTPEELAITETHNVQNLLSSLFNGELSSLKVTTAFAKRAALAHQLTNCCTEIFFDDAFTRARQLDDYLALTGKTVGPLHGLPVSVKDCIHVKGLDSTLGWVGFIDKPAPEDSSTAMTLRRLGAVLYVKTNVPQSLMMSDSNNHVFGQCVNSLNRSLISGGSSGGEGSLVAARGSPLGIGTDIGGSVRIPAALCGLYGLSPTHSRHPYERGGSRQNIVLATAGPLATSLASIEAYMQALPYAEPWKIDPRAVPFPWSADKCSIDPTHKLRIGFVVDDGVVKPQPPITRAVEEVVDALRSAGHEVVEWDATCHLNGFEIFEKAVLSDGGATAKKVIDASGEPLIEGMYIGTDANLLSTPQTHELCGEKYAFEAAYLQRWRAAKLDALIMPVTPWVGYKPWTWVKSHQYVGYTSIWNLLDWAALTLPVTKVSGEKDQVLQGDWLEHKARNPADKFNKHQYDFDLVEGMPVGIQVVCGKYEDEKCIAVAKIIDSLMNNGCS</sequence>
<dbReference type="InterPro" id="IPR020556">
    <property type="entry name" value="Amidase_CS"/>
</dbReference>
<dbReference type="PROSITE" id="PS00571">
    <property type="entry name" value="AMIDASES"/>
    <property type="match status" value="1"/>
</dbReference>
<evidence type="ECO:0000256" key="6">
    <source>
        <dbReference type="PIRSR" id="PIRSR001221-2"/>
    </source>
</evidence>
<dbReference type="Gene3D" id="3.90.1300.10">
    <property type="entry name" value="Amidase signature (AS) domain"/>
    <property type="match status" value="1"/>
</dbReference>
<evidence type="ECO:0000256" key="4">
    <source>
        <dbReference type="ARBA" id="ARBA00022801"/>
    </source>
</evidence>
<dbReference type="SUPFAM" id="SSF75304">
    <property type="entry name" value="Amidase signature (AS) enzymes"/>
    <property type="match status" value="1"/>
</dbReference>
<dbReference type="PANTHER" id="PTHR46072">
    <property type="entry name" value="AMIDASE-RELATED-RELATED"/>
    <property type="match status" value="1"/>
</dbReference>
<evidence type="ECO:0000256" key="3">
    <source>
        <dbReference type="ARBA" id="ARBA00012922"/>
    </source>
</evidence>
<evidence type="ECO:0000256" key="1">
    <source>
        <dbReference type="ARBA" id="ARBA00001311"/>
    </source>
</evidence>
<feature type="active site" description="Acyl-ester intermediate" evidence="5">
    <location>
        <position position="232"/>
    </location>
</feature>
<feature type="active site" description="Charge relay system" evidence="5">
    <location>
        <position position="133"/>
    </location>
</feature>
<dbReference type="Proteomes" id="UP000777438">
    <property type="component" value="Unassembled WGS sequence"/>
</dbReference>
<feature type="binding site" evidence="6">
    <location>
        <begin position="229"/>
        <end position="232"/>
    </location>
    <ligand>
        <name>substrate</name>
    </ligand>
</feature>
<dbReference type="InterPro" id="IPR036928">
    <property type="entry name" value="AS_sf"/>
</dbReference>
<feature type="binding site" evidence="6">
    <location>
        <position position="182"/>
    </location>
    <ligand>
        <name>substrate</name>
    </ligand>
</feature>
<keyword evidence="9" id="KW-1185">Reference proteome</keyword>
<dbReference type="Pfam" id="PF01425">
    <property type="entry name" value="Amidase"/>
    <property type="match status" value="1"/>
</dbReference>
<accession>A0A9P8W7H4</accession>
<evidence type="ECO:0000256" key="5">
    <source>
        <dbReference type="PIRSR" id="PIRSR001221-1"/>
    </source>
</evidence>
<evidence type="ECO:0000313" key="9">
    <source>
        <dbReference type="Proteomes" id="UP000777438"/>
    </source>
</evidence>
<comment type="caution">
    <text evidence="8">The sequence shown here is derived from an EMBL/GenBank/DDBJ whole genome shotgun (WGS) entry which is preliminary data.</text>
</comment>
<protein>
    <recommendedName>
        <fullName evidence="3">amidase</fullName>
        <ecNumber evidence="3">3.5.1.4</ecNumber>
    </recommendedName>
</protein>
<keyword evidence="4" id="KW-0378">Hydrolase</keyword>
<proteinExistence type="inferred from homology"/>
<feature type="active site" description="Charge relay system" evidence="5">
    <location>
        <position position="208"/>
    </location>
</feature>